<accession>A0A450Y6B8</accession>
<organism evidence="1">
    <name type="scientific">Candidatus Kentrum sp. SD</name>
    <dbReference type="NCBI Taxonomy" id="2126332"/>
    <lineage>
        <taxon>Bacteria</taxon>
        <taxon>Pseudomonadati</taxon>
        <taxon>Pseudomonadota</taxon>
        <taxon>Gammaproteobacteria</taxon>
        <taxon>Candidatus Kentrum</taxon>
    </lineage>
</organism>
<dbReference type="EMBL" id="CAADFR010000010">
    <property type="protein sequence ID" value="VFK37082.1"/>
    <property type="molecule type" value="Genomic_DNA"/>
</dbReference>
<sequence length="92" mass="10776">MHKISPSGRDDIFFIDVMKFWFRLCRVRSREVTMKTSVIDIDSIDDFLDGFPTVSREQTIELDFLSFCAAKTITEQNDDITREDRGPHRKTS</sequence>
<gene>
    <name evidence="2" type="ORF">BECKSD772E_GA0070983_10106</name>
    <name evidence="1" type="ORF">BECKSD772F_GA0070984_10108</name>
</gene>
<protein>
    <submittedName>
        <fullName evidence="1">Uncharacterized protein</fullName>
    </submittedName>
</protein>
<evidence type="ECO:0000313" key="1">
    <source>
        <dbReference type="EMBL" id="VFK37082.1"/>
    </source>
</evidence>
<reference evidence="1" key="1">
    <citation type="submission" date="2019-02" db="EMBL/GenBank/DDBJ databases">
        <authorList>
            <person name="Gruber-Vodicka R. H."/>
            <person name="Seah K. B. B."/>
        </authorList>
    </citation>
    <scope>NUCLEOTIDE SEQUENCE</scope>
    <source>
        <strain evidence="2">BECK_S1320</strain>
        <strain evidence="1">BECK_S1321</strain>
    </source>
</reference>
<dbReference type="AlphaFoldDB" id="A0A450Y6B8"/>
<dbReference type="EMBL" id="CAADFU010000010">
    <property type="protein sequence ID" value="VFK41151.1"/>
    <property type="molecule type" value="Genomic_DNA"/>
</dbReference>
<name>A0A450Y6B8_9GAMM</name>
<evidence type="ECO:0000313" key="2">
    <source>
        <dbReference type="EMBL" id="VFK41151.1"/>
    </source>
</evidence>
<proteinExistence type="predicted"/>